<name>A0A1Y4LC59_9FIRM</name>
<evidence type="ECO:0000256" key="4">
    <source>
        <dbReference type="ARBA" id="ARBA00022723"/>
    </source>
</evidence>
<keyword evidence="7 15" id="KW-0460">Magnesium</keyword>
<dbReference type="Gene3D" id="3.30.1490.20">
    <property type="entry name" value="ATP-grasp fold, A domain"/>
    <property type="match status" value="1"/>
</dbReference>
<comment type="cofactor">
    <cofactor evidence="15">
        <name>Mg(2+)</name>
        <dbReference type="ChEBI" id="CHEBI:18420"/>
    </cofactor>
    <cofactor evidence="15">
        <name>Mn(2+)</name>
        <dbReference type="ChEBI" id="CHEBI:29035"/>
    </cofactor>
    <text evidence="15">Binds 2 magnesium or manganese ions per subunit.</text>
</comment>
<dbReference type="SUPFAM" id="SSF56059">
    <property type="entry name" value="Glutathione synthetase ATP-binding domain-like"/>
    <property type="match status" value="1"/>
</dbReference>
<dbReference type="EC" id="6.3.2.4" evidence="12"/>
<feature type="binding site" evidence="15">
    <location>
        <position position="301"/>
    </location>
    <ligand>
        <name>Mg(2+)</name>
        <dbReference type="ChEBI" id="CHEBI:18420"/>
        <label>1</label>
    </ligand>
</feature>
<keyword evidence="4 15" id="KW-0479">Metal-binding</keyword>
<proteinExistence type="inferred from homology"/>
<dbReference type="NCBIfam" id="TIGR01205">
    <property type="entry name" value="D_ala_D_alaTIGR"/>
    <property type="match status" value="1"/>
</dbReference>
<feature type="domain" description="ATP-grasp" evidence="17">
    <location>
        <begin position="140"/>
        <end position="348"/>
    </location>
</feature>
<comment type="caution">
    <text evidence="18">The sequence shown here is derived from an EMBL/GenBank/DDBJ whole genome shotgun (WGS) entry which is preliminary data.</text>
</comment>
<keyword evidence="5 14" id="KW-0547">Nucleotide-binding</keyword>
<evidence type="ECO:0000256" key="8">
    <source>
        <dbReference type="ARBA" id="ARBA00022960"/>
    </source>
</evidence>
<dbReference type="AlphaFoldDB" id="A0A1Y4LC59"/>
<dbReference type="InterPro" id="IPR000291">
    <property type="entry name" value="D-Ala_lig_Van_CS"/>
</dbReference>
<dbReference type="InterPro" id="IPR016185">
    <property type="entry name" value="PreATP-grasp_dom_sf"/>
</dbReference>
<dbReference type="FunFam" id="3.30.470.20:FF:000008">
    <property type="entry name" value="D-alanine--D-alanine ligase"/>
    <property type="match status" value="1"/>
</dbReference>
<dbReference type="RefSeq" id="WP_087371634.1">
    <property type="nucleotide sequence ID" value="NZ_NFKK01000004.1"/>
</dbReference>
<dbReference type="Gene3D" id="3.40.50.20">
    <property type="match status" value="1"/>
</dbReference>
<dbReference type="GO" id="GO:0005524">
    <property type="term" value="F:ATP binding"/>
    <property type="evidence" value="ECO:0007669"/>
    <property type="project" value="UniProtKB-UniRule"/>
</dbReference>
<keyword evidence="8 12" id="KW-0133">Cell shape</keyword>
<keyword evidence="11 12" id="KW-0961">Cell wall biogenesis/degradation</keyword>
<dbReference type="PROSITE" id="PS00844">
    <property type="entry name" value="DALA_DALA_LIGASE_2"/>
    <property type="match status" value="1"/>
</dbReference>
<evidence type="ECO:0000256" key="1">
    <source>
        <dbReference type="ARBA" id="ARBA00001936"/>
    </source>
</evidence>
<dbReference type="InterPro" id="IPR013815">
    <property type="entry name" value="ATP_grasp_subdomain_1"/>
</dbReference>
<evidence type="ECO:0000256" key="5">
    <source>
        <dbReference type="ARBA" id="ARBA00022741"/>
    </source>
</evidence>
<keyword evidence="6 16" id="KW-0067">ATP-binding</keyword>
<dbReference type="Pfam" id="PF01820">
    <property type="entry name" value="Dala_Dala_lig_N"/>
    <property type="match status" value="1"/>
</dbReference>
<dbReference type="GO" id="GO:0008716">
    <property type="term" value="F:D-alanine-D-alanine ligase activity"/>
    <property type="evidence" value="ECO:0007669"/>
    <property type="project" value="UniProtKB-UniRule"/>
</dbReference>
<keyword evidence="3 12" id="KW-0436">Ligase</keyword>
<evidence type="ECO:0000256" key="9">
    <source>
        <dbReference type="ARBA" id="ARBA00022984"/>
    </source>
</evidence>
<dbReference type="PANTHER" id="PTHR23132:SF25">
    <property type="entry name" value="D-ALANINE--D-ALANINE LIGASE A"/>
    <property type="match status" value="1"/>
</dbReference>
<comment type="function">
    <text evidence="12">Cell wall formation.</text>
</comment>
<feature type="active site" evidence="13">
    <location>
        <position position="326"/>
    </location>
</feature>
<dbReference type="Proteomes" id="UP000195897">
    <property type="component" value="Unassembled WGS sequence"/>
</dbReference>
<evidence type="ECO:0000259" key="17">
    <source>
        <dbReference type="PROSITE" id="PS50975"/>
    </source>
</evidence>
<dbReference type="InterPro" id="IPR011761">
    <property type="entry name" value="ATP-grasp"/>
</dbReference>
<evidence type="ECO:0000256" key="2">
    <source>
        <dbReference type="ARBA" id="ARBA00010871"/>
    </source>
</evidence>
<reference evidence="19" key="1">
    <citation type="submission" date="2017-04" db="EMBL/GenBank/DDBJ databases">
        <title>Function of individual gut microbiota members based on whole genome sequencing of pure cultures obtained from chicken caecum.</title>
        <authorList>
            <person name="Medvecky M."/>
            <person name="Cejkova D."/>
            <person name="Polansky O."/>
            <person name="Karasova D."/>
            <person name="Kubasova T."/>
            <person name="Cizek A."/>
            <person name="Rychlik I."/>
        </authorList>
    </citation>
    <scope>NUCLEOTIDE SEQUENCE [LARGE SCALE GENOMIC DNA]</scope>
    <source>
        <strain evidence="19">An180</strain>
    </source>
</reference>
<feature type="binding site" evidence="14">
    <location>
        <begin position="183"/>
        <end position="185"/>
    </location>
    <ligand>
        <name>ATP</name>
        <dbReference type="ChEBI" id="CHEBI:30616"/>
    </ligand>
</feature>
<feature type="binding site" evidence="14">
    <location>
        <begin position="221"/>
        <end position="228"/>
    </location>
    <ligand>
        <name>ATP</name>
        <dbReference type="ChEBI" id="CHEBI:30616"/>
    </ligand>
</feature>
<evidence type="ECO:0000256" key="11">
    <source>
        <dbReference type="ARBA" id="ARBA00023316"/>
    </source>
</evidence>
<dbReference type="Gene3D" id="3.30.470.20">
    <property type="entry name" value="ATP-grasp fold, B domain"/>
    <property type="match status" value="1"/>
</dbReference>
<dbReference type="GO" id="GO:0009252">
    <property type="term" value="P:peptidoglycan biosynthetic process"/>
    <property type="evidence" value="ECO:0007669"/>
    <property type="project" value="UniProtKB-UniRule"/>
</dbReference>
<feature type="binding site" evidence="14">
    <location>
        <position position="136"/>
    </location>
    <ligand>
        <name>ATP</name>
        <dbReference type="ChEBI" id="CHEBI:30616"/>
    </ligand>
</feature>
<evidence type="ECO:0000256" key="7">
    <source>
        <dbReference type="ARBA" id="ARBA00022842"/>
    </source>
</evidence>
<feature type="binding site" evidence="15">
    <location>
        <position position="317"/>
    </location>
    <ligand>
        <name>Mg(2+)</name>
        <dbReference type="ChEBI" id="CHEBI:18420"/>
        <label>2</label>
    </ligand>
</feature>
<dbReference type="InterPro" id="IPR011095">
    <property type="entry name" value="Dala_Dala_lig_C"/>
</dbReference>
<evidence type="ECO:0000256" key="10">
    <source>
        <dbReference type="ARBA" id="ARBA00023211"/>
    </source>
</evidence>
<dbReference type="PROSITE" id="PS50975">
    <property type="entry name" value="ATP_GRASP"/>
    <property type="match status" value="1"/>
</dbReference>
<feature type="binding site" evidence="15">
    <location>
        <position position="315"/>
    </location>
    <ligand>
        <name>Mg(2+)</name>
        <dbReference type="ChEBI" id="CHEBI:18420"/>
        <label>1</label>
    </ligand>
</feature>
<dbReference type="Pfam" id="PF07478">
    <property type="entry name" value="Dala_Dala_lig_C"/>
    <property type="match status" value="1"/>
</dbReference>
<evidence type="ECO:0000256" key="15">
    <source>
        <dbReference type="PIRSR" id="PIRSR039102-3"/>
    </source>
</evidence>
<evidence type="ECO:0000256" key="6">
    <source>
        <dbReference type="ARBA" id="ARBA00022840"/>
    </source>
</evidence>
<gene>
    <name evidence="12" type="primary">ddl</name>
    <name evidence="18" type="ORF">B5F17_05380</name>
</gene>
<protein>
    <recommendedName>
        <fullName evidence="12">D-alanine--D-alanine ligase</fullName>
        <ecNumber evidence="12">6.3.2.4</ecNumber>
    </recommendedName>
    <alternativeName>
        <fullName evidence="12">D-Ala-D-Ala ligase</fullName>
    </alternativeName>
    <alternativeName>
        <fullName evidence="12">D-alanylalanine synthetase</fullName>
    </alternativeName>
</protein>
<keyword evidence="12" id="KW-0963">Cytoplasm</keyword>
<comment type="pathway">
    <text evidence="12">Cell wall biogenesis; peptidoglycan biosynthesis.</text>
</comment>
<dbReference type="SUPFAM" id="SSF52440">
    <property type="entry name" value="PreATP-grasp domain"/>
    <property type="match status" value="1"/>
</dbReference>
<feature type="binding site" evidence="14">
    <location>
        <begin position="191"/>
        <end position="192"/>
    </location>
    <ligand>
        <name>ATP</name>
        <dbReference type="ChEBI" id="CHEBI:30616"/>
    </ligand>
</feature>
<comment type="similarity">
    <text evidence="2 12">Belongs to the D-alanine--D-alanine ligase family.</text>
</comment>
<dbReference type="GO" id="GO:0046872">
    <property type="term" value="F:metal ion binding"/>
    <property type="evidence" value="ECO:0007669"/>
    <property type="project" value="UniProtKB-KW"/>
</dbReference>
<evidence type="ECO:0000313" key="19">
    <source>
        <dbReference type="Proteomes" id="UP000195897"/>
    </source>
</evidence>
<dbReference type="GO" id="GO:0071555">
    <property type="term" value="P:cell wall organization"/>
    <property type="evidence" value="ECO:0007669"/>
    <property type="project" value="UniProtKB-KW"/>
</dbReference>
<evidence type="ECO:0000256" key="3">
    <source>
        <dbReference type="ARBA" id="ARBA00022598"/>
    </source>
</evidence>
<feature type="binding site" evidence="14">
    <location>
        <begin position="314"/>
        <end position="315"/>
    </location>
    <ligand>
        <name>ATP</name>
        <dbReference type="ChEBI" id="CHEBI:30616"/>
    </ligand>
</feature>
<feature type="binding site" evidence="15">
    <location>
        <position position="315"/>
    </location>
    <ligand>
        <name>Mg(2+)</name>
        <dbReference type="ChEBI" id="CHEBI:18420"/>
        <label>2</label>
    </ligand>
</feature>
<organism evidence="18 19">
    <name type="scientific">Butyricicoccus pullicaecorum</name>
    <dbReference type="NCBI Taxonomy" id="501571"/>
    <lineage>
        <taxon>Bacteria</taxon>
        <taxon>Bacillati</taxon>
        <taxon>Bacillota</taxon>
        <taxon>Clostridia</taxon>
        <taxon>Eubacteriales</taxon>
        <taxon>Butyricicoccaceae</taxon>
        <taxon>Butyricicoccus</taxon>
    </lineage>
</organism>
<dbReference type="HAMAP" id="MF_00047">
    <property type="entry name" value="Dala_Dala_lig"/>
    <property type="match status" value="1"/>
</dbReference>
<dbReference type="GO" id="GO:0008360">
    <property type="term" value="P:regulation of cell shape"/>
    <property type="evidence" value="ECO:0007669"/>
    <property type="project" value="UniProtKB-KW"/>
</dbReference>
<dbReference type="UniPathway" id="UPA00219"/>
<evidence type="ECO:0000256" key="13">
    <source>
        <dbReference type="PIRSR" id="PIRSR039102-1"/>
    </source>
</evidence>
<dbReference type="EMBL" id="NFKK01000004">
    <property type="protein sequence ID" value="OUP53440.1"/>
    <property type="molecule type" value="Genomic_DNA"/>
</dbReference>
<dbReference type="NCBIfam" id="NF002528">
    <property type="entry name" value="PRK01966.1-4"/>
    <property type="match status" value="1"/>
</dbReference>
<evidence type="ECO:0000256" key="12">
    <source>
        <dbReference type="HAMAP-Rule" id="MF_00047"/>
    </source>
</evidence>
<comment type="subcellular location">
    <subcellularLocation>
        <location evidence="12">Cytoplasm</location>
    </subcellularLocation>
</comment>
<keyword evidence="10 15" id="KW-0464">Manganese</keyword>
<comment type="cofactor">
    <cofactor evidence="1">
        <name>Mn(2+)</name>
        <dbReference type="ChEBI" id="CHEBI:29035"/>
    </cofactor>
</comment>
<dbReference type="InterPro" id="IPR011127">
    <property type="entry name" value="Dala_Dala_lig_N"/>
</dbReference>
<dbReference type="InterPro" id="IPR005905">
    <property type="entry name" value="D_ala_D_ala"/>
</dbReference>
<keyword evidence="9 12" id="KW-0573">Peptidoglycan synthesis</keyword>
<dbReference type="PROSITE" id="PS00843">
    <property type="entry name" value="DALA_DALA_LIGASE_1"/>
    <property type="match status" value="1"/>
</dbReference>
<feature type="active site" evidence="13">
    <location>
        <position position="14"/>
    </location>
</feature>
<dbReference type="GO" id="GO:0005829">
    <property type="term" value="C:cytosol"/>
    <property type="evidence" value="ECO:0007669"/>
    <property type="project" value="TreeGrafter"/>
</dbReference>
<evidence type="ECO:0000256" key="14">
    <source>
        <dbReference type="PIRSR" id="PIRSR039102-2"/>
    </source>
</evidence>
<comment type="catalytic activity">
    <reaction evidence="12">
        <text>2 D-alanine + ATP = D-alanyl-D-alanine + ADP + phosphate + H(+)</text>
        <dbReference type="Rhea" id="RHEA:11224"/>
        <dbReference type="ChEBI" id="CHEBI:15378"/>
        <dbReference type="ChEBI" id="CHEBI:30616"/>
        <dbReference type="ChEBI" id="CHEBI:43474"/>
        <dbReference type="ChEBI" id="CHEBI:57416"/>
        <dbReference type="ChEBI" id="CHEBI:57822"/>
        <dbReference type="ChEBI" id="CHEBI:456216"/>
        <dbReference type="EC" id="6.3.2.4"/>
    </reaction>
</comment>
<evidence type="ECO:0000313" key="18">
    <source>
        <dbReference type="EMBL" id="OUP53440.1"/>
    </source>
</evidence>
<feature type="active site" evidence="13">
    <location>
        <position position="191"/>
    </location>
</feature>
<evidence type="ECO:0000256" key="16">
    <source>
        <dbReference type="PROSITE-ProRule" id="PRU00409"/>
    </source>
</evidence>
<sequence>MLKLAVLFGGLSNEHSISLLSSASILRNVDRNKYDLAVIGITRDGAWFLYENADPDKIESGAWEKEPGLRRAVLSPDRETHGIILPETGETIRIDVCFPVLHGMGGEDGTIQGLLTLAGIPFVGPGVAASANSMDKSLTKIIVDTTGVRQADYYIALRPDYEKNAQAVARAAAEKLKNTYPMFVKPCSSGSSVGVARADDFDTLVSGLAEAFRWDTKVLVEEFIDGHEVECAVLGNIDPVASTVGEIAPTQTFYTFDAKYNDETSALYIPAHISEEAIETVRKNAVRVYTALGCRGLSRVDFFCTYKNNEIVFNEINTIPGFTSISMYPKLFEHAGLSYPALIDRLIELALEEAHG</sequence>
<dbReference type="PANTHER" id="PTHR23132">
    <property type="entry name" value="D-ALANINE--D-ALANINE LIGASE"/>
    <property type="match status" value="1"/>
</dbReference>
<dbReference type="PIRSF" id="PIRSF039102">
    <property type="entry name" value="Ddl/VanB"/>
    <property type="match status" value="1"/>
</dbReference>
<accession>A0A1Y4LC59</accession>